<proteinExistence type="predicted"/>
<keyword evidence="1" id="KW-0812">Transmembrane</keyword>
<gene>
    <name evidence="2" type="ORF">ERS008491_01390</name>
</gene>
<evidence type="ECO:0000256" key="1">
    <source>
        <dbReference type="SAM" id="Phobius"/>
    </source>
</evidence>
<dbReference type="PANTHER" id="PTHR40278">
    <property type="entry name" value="DNA UTILIZATION PROTEIN HOFN"/>
    <property type="match status" value="1"/>
</dbReference>
<dbReference type="InterPro" id="IPR052534">
    <property type="entry name" value="Extracell_DNA_Util/SecSys_Comp"/>
</dbReference>
<dbReference type="AlphaFoldDB" id="A0A0T9L0X2"/>
<keyword evidence="1" id="KW-0472">Membrane</keyword>
<name>A0A0T9L0X2_YERKR</name>
<organism evidence="2 3">
    <name type="scientific">Yersinia kristensenii</name>
    <dbReference type="NCBI Taxonomy" id="28152"/>
    <lineage>
        <taxon>Bacteria</taxon>
        <taxon>Pseudomonadati</taxon>
        <taxon>Pseudomonadota</taxon>
        <taxon>Gammaproteobacteria</taxon>
        <taxon>Enterobacterales</taxon>
        <taxon>Yersiniaceae</taxon>
        <taxon>Yersinia</taxon>
    </lineage>
</organism>
<accession>A0A0T9L0X2</accession>
<dbReference type="Pfam" id="PF05137">
    <property type="entry name" value="PilN"/>
    <property type="match status" value="1"/>
</dbReference>
<keyword evidence="1" id="KW-1133">Transmembrane helix</keyword>
<dbReference type="PANTHER" id="PTHR40278:SF1">
    <property type="entry name" value="DNA UTILIZATION PROTEIN HOFN"/>
    <property type="match status" value="1"/>
</dbReference>
<dbReference type="EMBL" id="CPYI01000004">
    <property type="protein sequence ID" value="CNE48509.1"/>
    <property type="molecule type" value="Genomic_DNA"/>
</dbReference>
<sequence>MYQVNFSSWRMDRQLARYRFWRNLGLCQALFFIIVLVVVQRQSHLGQISQQSSLAALLHQQKVLNQHHQQVQQRVTQKQHAEQRVKMYRQMHQSAHRYATLLQLLAQEVPDNCWLISLIPKDEHLIFEAVSQDYAAIHDFLVKLRRQSLLANVRLQKIAQQDDGYFRFTAQANWQEKDVYYDE</sequence>
<feature type="transmembrane region" description="Helical" evidence="1">
    <location>
        <begin position="20"/>
        <end position="39"/>
    </location>
</feature>
<dbReference type="InterPro" id="IPR007813">
    <property type="entry name" value="PilN"/>
</dbReference>
<reference evidence="2 3" key="1">
    <citation type="submission" date="2015-03" db="EMBL/GenBank/DDBJ databases">
        <authorList>
            <person name="Murphy D."/>
        </authorList>
    </citation>
    <scope>NUCLEOTIDE SEQUENCE [LARGE SCALE GENOMIC DNA]</scope>
    <source>
        <strain evidence="2 3">FCF326</strain>
    </source>
</reference>
<protein>
    <submittedName>
        <fullName evidence="2">Type IV pilus biogenesis protein PilN</fullName>
    </submittedName>
</protein>
<evidence type="ECO:0000313" key="3">
    <source>
        <dbReference type="Proteomes" id="UP000045824"/>
    </source>
</evidence>
<dbReference type="Proteomes" id="UP000045824">
    <property type="component" value="Unassembled WGS sequence"/>
</dbReference>
<dbReference type="RefSeq" id="WP_050096052.1">
    <property type="nucleotide sequence ID" value="NZ_CABHXR010000023.1"/>
</dbReference>
<evidence type="ECO:0000313" key="2">
    <source>
        <dbReference type="EMBL" id="CNE48509.1"/>
    </source>
</evidence>